<protein>
    <submittedName>
        <fullName evidence="1 2">Uncharacterized protein</fullName>
    </submittedName>
</protein>
<name>A0A0Q3ERA9_BRADI</name>
<evidence type="ECO:0000313" key="3">
    <source>
        <dbReference type="Proteomes" id="UP000008810"/>
    </source>
</evidence>
<dbReference type="Proteomes" id="UP000008810">
    <property type="component" value="Chromosome 4"/>
</dbReference>
<dbReference type="InParanoid" id="A0A0Q3ERA9"/>
<reference evidence="1" key="2">
    <citation type="submission" date="2017-06" db="EMBL/GenBank/DDBJ databases">
        <title>WGS assembly of Brachypodium distachyon.</title>
        <authorList>
            <consortium name="The International Brachypodium Initiative"/>
            <person name="Lucas S."/>
            <person name="Harmon-Smith M."/>
            <person name="Lail K."/>
            <person name="Tice H."/>
            <person name="Grimwood J."/>
            <person name="Bruce D."/>
            <person name="Barry K."/>
            <person name="Shu S."/>
            <person name="Lindquist E."/>
            <person name="Wang M."/>
            <person name="Pitluck S."/>
            <person name="Vogel J.P."/>
            <person name="Garvin D.F."/>
            <person name="Mockler T.C."/>
            <person name="Schmutz J."/>
            <person name="Rokhsar D."/>
            <person name="Bevan M.W."/>
        </authorList>
    </citation>
    <scope>NUCLEOTIDE SEQUENCE</scope>
    <source>
        <strain evidence="1">Bd21</strain>
    </source>
</reference>
<dbReference type="AlphaFoldDB" id="A0A0Q3ERA9"/>
<dbReference type="Gramene" id="KQJ89958">
    <property type="protein sequence ID" value="KQJ89958"/>
    <property type="gene ID" value="BRADI_4g28716v3"/>
</dbReference>
<dbReference type="EMBL" id="CM000883">
    <property type="protein sequence ID" value="KQJ89958.1"/>
    <property type="molecule type" value="Genomic_DNA"/>
</dbReference>
<sequence>MIVDNIGTLLMRRLKGSTAPTSLHYDHVVKASYKAQVGMSNILLPVHDTENVSHGYKFEASVWIQFKEIRHEKSTFHVARAWSCRGRSTRRQGAWPDTVVVKSFSLLLNPSPLFIYLC</sequence>
<organism evidence="1">
    <name type="scientific">Brachypodium distachyon</name>
    <name type="common">Purple false brome</name>
    <name type="synonym">Trachynia distachya</name>
    <dbReference type="NCBI Taxonomy" id="15368"/>
    <lineage>
        <taxon>Eukaryota</taxon>
        <taxon>Viridiplantae</taxon>
        <taxon>Streptophyta</taxon>
        <taxon>Embryophyta</taxon>
        <taxon>Tracheophyta</taxon>
        <taxon>Spermatophyta</taxon>
        <taxon>Magnoliopsida</taxon>
        <taxon>Liliopsida</taxon>
        <taxon>Poales</taxon>
        <taxon>Poaceae</taxon>
        <taxon>BOP clade</taxon>
        <taxon>Pooideae</taxon>
        <taxon>Stipodae</taxon>
        <taxon>Brachypodieae</taxon>
        <taxon>Brachypodium</taxon>
    </lineage>
</organism>
<reference evidence="2" key="3">
    <citation type="submission" date="2018-08" db="UniProtKB">
        <authorList>
            <consortium name="EnsemblPlants"/>
        </authorList>
    </citation>
    <scope>IDENTIFICATION</scope>
    <source>
        <strain evidence="2">cv. Bd21</strain>
    </source>
</reference>
<keyword evidence="3" id="KW-1185">Reference proteome</keyword>
<evidence type="ECO:0000313" key="2">
    <source>
        <dbReference type="EnsemblPlants" id="KQJ89958"/>
    </source>
</evidence>
<evidence type="ECO:0000313" key="1">
    <source>
        <dbReference type="EMBL" id="KQJ89958.1"/>
    </source>
</evidence>
<proteinExistence type="predicted"/>
<accession>A0A0Q3ERA9</accession>
<gene>
    <name evidence="1" type="ORF">BRADI_4g28716v3</name>
</gene>
<reference evidence="1 2" key="1">
    <citation type="journal article" date="2010" name="Nature">
        <title>Genome sequencing and analysis of the model grass Brachypodium distachyon.</title>
        <authorList>
            <consortium name="International Brachypodium Initiative"/>
        </authorList>
    </citation>
    <scope>NUCLEOTIDE SEQUENCE [LARGE SCALE GENOMIC DNA]</scope>
    <source>
        <strain evidence="1 2">Bd21</strain>
    </source>
</reference>
<dbReference type="EnsemblPlants" id="KQJ89958">
    <property type="protein sequence ID" value="KQJ89958"/>
    <property type="gene ID" value="BRADI_4g28716v3"/>
</dbReference>